<dbReference type="GO" id="GO:0016491">
    <property type="term" value="F:oxidoreductase activity"/>
    <property type="evidence" value="ECO:0007669"/>
    <property type="project" value="UniProtKB-KW"/>
</dbReference>
<protein>
    <submittedName>
        <fullName evidence="5">Uncharacterized protein</fullName>
    </submittedName>
</protein>
<dbReference type="SUPFAM" id="SSF51735">
    <property type="entry name" value="NAD(P)-binding Rossmann-fold domains"/>
    <property type="match status" value="1"/>
</dbReference>
<dbReference type="Gramene" id="RZC57488">
    <property type="protein sequence ID" value="RZC57488"/>
    <property type="gene ID" value="C5167_004787"/>
</dbReference>
<dbReference type="GO" id="GO:0016020">
    <property type="term" value="C:membrane"/>
    <property type="evidence" value="ECO:0007669"/>
    <property type="project" value="TreeGrafter"/>
</dbReference>
<evidence type="ECO:0000256" key="4">
    <source>
        <dbReference type="SAM" id="Phobius"/>
    </source>
</evidence>
<keyword evidence="6" id="KW-1185">Reference proteome</keyword>
<evidence type="ECO:0000256" key="3">
    <source>
        <dbReference type="ARBA" id="ARBA00023002"/>
    </source>
</evidence>
<keyword evidence="3" id="KW-0560">Oxidoreductase</keyword>
<dbReference type="Gene3D" id="3.40.50.720">
    <property type="entry name" value="NAD(P)-binding Rossmann-like Domain"/>
    <property type="match status" value="1"/>
</dbReference>
<organism evidence="5 6">
    <name type="scientific">Papaver somniferum</name>
    <name type="common">Opium poppy</name>
    <dbReference type="NCBI Taxonomy" id="3469"/>
    <lineage>
        <taxon>Eukaryota</taxon>
        <taxon>Viridiplantae</taxon>
        <taxon>Streptophyta</taxon>
        <taxon>Embryophyta</taxon>
        <taxon>Tracheophyta</taxon>
        <taxon>Spermatophyta</taxon>
        <taxon>Magnoliopsida</taxon>
        <taxon>Ranunculales</taxon>
        <taxon>Papaveraceae</taxon>
        <taxon>Papaveroideae</taxon>
        <taxon>Papaver</taxon>
    </lineage>
</organism>
<evidence type="ECO:0000256" key="1">
    <source>
        <dbReference type="ARBA" id="ARBA00006484"/>
    </source>
</evidence>
<dbReference type="Proteomes" id="UP000316621">
    <property type="component" value="Chromosome 4"/>
</dbReference>
<dbReference type="PANTHER" id="PTHR43490:SF73">
    <property type="entry name" value="OS07G0685800 PROTEIN"/>
    <property type="match status" value="1"/>
</dbReference>
<dbReference type="STRING" id="3469.A0A4Y7JCG8"/>
<reference evidence="5 6" key="1">
    <citation type="journal article" date="2018" name="Science">
        <title>The opium poppy genome and morphinan production.</title>
        <authorList>
            <person name="Guo L."/>
            <person name="Winzer T."/>
            <person name="Yang X."/>
            <person name="Li Y."/>
            <person name="Ning Z."/>
            <person name="He Z."/>
            <person name="Teodor R."/>
            <person name="Lu Y."/>
            <person name="Bowser T.A."/>
            <person name="Graham I.A."/>
            <person name="Ye K."/>
        </authorList>
    </citation>
    <scope>NUCLEOTIDE SEQUENCE [LARGE SCALE GENOMIC DNA]</scope>
    <source>
        <strain evidence="6">cv. HN1</strain>
        <tissue evidence="5">Leaves</tissue>
    </source>
</reference>
<comment type="similarity">
    <text evidence="1">Belongs to the short-chain dehydrogenases/reductases (SDR) family.</text>
</comment>
<keyword evidence="2" id="KW-0521">NADP</keyword>
<evidence type="ECO:0000256" key="2">
    <source>
        <dbReference type="ARBA" id="ARBA00022857"/>
    </source>
</evidence>
<dbReference type="PANTHER" id="PTHR43490">
    <property type="entry name" value="(+)-NEOMENTHOL DEHYDROGENASE"/>
    <property type="match status" value="1"/>
</dbReference>
<evidence type="ECO:0000313" key="6">
    <source>
        <dbReference type="Proteomes" id="UP000316621"/>
    </source>
</evidence>
<sequence length="115" mass="12194">MDSEAQTKVGCAVVTGGNKGTGFEICRQLASSGVPVVLTNRDVTKGLEAVEKLKNSLGLLMLFFINLMYLIHAGISGAITDAAGFTALGQDLVEVNVYLITRLTNENIATYAIWG</sequence>
<keyword evidence="4" id="KW-0812">Transmembrane</keyword>
<feature type="transmembrane region" description="Helical" evidence="4">
    <location>
        <begin position="57"/>
        <end position="79"/>
    </location>
</feature>
<evidence type="ECO:0000313" key="5">
    <source>
        <dbReference type="EMBL" id="RZC57488.1"/>
    </source>
</evidence>
<name>A0A4Y7JCG8_PAPSO</name>
<dbReference type="Pfam" id="PF00106">
    <property type="entry name" value="adh_short"/>
    <property type="match status" value="1"/>
</dbReference>
<keyword evidence="4" id="KW-0472">Membrane</keyword>
<accession>A0A4Y7JCG8</accession>
<proteinExistence type="inferred from homology"/>
<dbReference type="InterPro" id="IPR002347">
    <property type="entry name" value="SDR_fam"/>
</dbReference>
<gene>
    <name evidence="5" type="ORF">C5167_004787</name>
</gene>
<keyword evidence="4" id="KW-1133">Transmembrane helix</keyword>
<dbReference type="InterPro" id="IPR036291">
    <property type="entry name" value="NAD(P)-bd_dom_sf"/>
</dbReference>
<dbReference type="AlphaFoldDB" id="A0A4Y7JCG8"/>
<dbReference type="EMBL" id="CM010718">
    <property type="protein sequence ID" value="RZC57488.1"/>
    <property type="molecule type" value="Genomic_DNA"/>
</dbReference>